<accession>A0A4S4LLH9</accession>
<feature type="region of interest" description="Disordered" evidence="1">
    <location>
        <begin position="86"/>
        <end position="147"/>
    </location>
</feature>
<dbReference type="Proteomes" id="UP000310158">
    <property type="component" value="Unassembled WGS sequence"/>
</dbReference>
<name>A0A4S4LLH9_9AGAM</name>
<reference evidence="2 3" key="1">
    <citation type="submission" date="2019-02" db="EMBL/GenBank/DDBJ databases">
        <title>Genome sequencing of the rare red list fungi Bondarzewia mesenterica.</title>
        <authorList>
            <person name="Buettner E."/>
            <person name="Kellner H."/>
        </authorList>
    </citation>
    <scope>NUCLEOTIDE SEQUENCE [LARGE SCALE GENOMIC DNA]</scope>
    <source>
        <strain evidence="2 3">DSM 108281</strain>
    </source>
</reference>
<keyword evidence="3" id="KW-1185">Reference proteome</keyword>
<protein>
    <submittedName>
        <fullName evidence="2">Uncharacterized protein</fullName>
    </submittedName>
</protein>
<dbReference type="EMBL" id="SGPL01000398">
    <property type="protein sequence ID" value="THH12972.1"/>
    <property type="molecule type" value="Genomic_DNA"/>
</dbReference>
<feature type="compositionally biased region" description="Basic and acidic residues" evidence="1">
    <location>
        <begin position="173"/>
        <end position="185"/>
    </location>
</feature>
<comment type="caution">
    <text evidence="2">The sequence shown here is derived from an EMBL/GenBank/DDBJ whole genome shotgun (WGS) entry which is preliminary data.</text>
</comment>
<feature type="compositionally biased region" description="Basic and acidic residues" evidence="1">
    <location>
        <begin position="86"/>
        <end position="98"/>
    </location>
</feature>
<evidence type="ECO:0000256" key="1">
    <source>
        <dbReference type="SAM" id="MobiDB-lite"/>
    </source>
</evidence>
<evidence type="ECO:0000313" key="3">
    <source>
        <dbReference type="Proteomes" id="UP000310158"/>
    </source>
</evidence>
<organism evidence="2 3">
    <name type="scientific">Bondarzewia mesenterica</name>
    <dbReference type="NCBI Taxonomy" id="1095465"/>
    <lineage>
        <taxon>Eukaryota</taxon>
        <taxon>Fungi</taxon>
        <taxon>Dikarya</taxon>
        <taxon>Basidiomycota</taxon>
        <taxon>Agaricomycotina</taxon>
        <taxon>Agaricomycetes</taxon>
        <taxon>Russulales</taxon>
        <taxon>Bondarzewiaceae</taxon>
        <taxon>Bondarzewia</taxon>
    </lineage>
</organism>
<feature type="region of interest" description="Disordered" evidence="1">
    <location>
        <begin position="164"/>
        <end position="201"/>
    </location>
</feature>
<feature type="compositionally biased region" description="Low complexity" evidence="1">
    <location>
        <begin position="186"/>
        <end position="198"/>
    </location>
</feature>
<sequence>MLLSALFLSSCYWQPVPLDAPLAHPWSENTTTFSDALTALSVPESGRPSVIRVLDRCWCDLSSANLFEPFDTVKWERTSVELVKQEMERKEREARKVTAGDAEEEEIQEGQDAKDSPEAVLPEPLEESAGAEAGATPANQSQGDETVRRKGIWSMLTSWSIPESTVQLPSNTSEHEPLSELKENDASVAEPSSAPESVLQKQPLLRRQYDLRPYGFAMILDFGWSRQSD</sequence>
<dbReference type="AlphaFoldDB" id="A0A4S4LLH9"/>
<gene>
    <name evidence="2" type="ORF">EW146_g7200</name>
</gene>
<proteinExistence type="predicted"/>
<evidence type="ECO:0000313" key="2">
    <source>
        <dbReference type="EMBL" id="THH12972.1"/>
    </source>
</evidence>
<dbReference type="OrthoDB" id="5563033at2759"/>